<name>A0AAN6IRV2_EXODE</name>
<feature type="region of interest" description="Disordered" evidence="1">
    <location>
        <begin position="110"/>
        <end position="148"/>
    </location>
</feature>
<feature type="compositionally biased region" description="Acidic residues" evidence="1">
    <location>
        <begin position="113"/>
        <end position="123"/>
    </location>
</feature>
<evidence type="ECO:0000313" key="3">
    <source>
        <dbReference type="Proteomes" id="UP001161757"/>
    </source>
</evidence>
<gene>
    <name evidence="2" type="ORF">HRR80_007663</name>
</gene>
<organism evidence="2 3">
    <name type="scientific">Exophiala dermatitidis</name>
    <name type="common">Black yeast-like fungus</name>
    <name type="synonym">Wangiella dermatitidis</name>
    <dbReference type="NCBI Taxonomy" id="5970"/>
    <lineage>
        <taxon>Eukaryota</taxon>
        <taxon>Fungi</taxon>
        <taxon>Dikarya</taxon>
        <taxon>Ascomycota</taxon>
        <taxon>Pezizomycotina</taxon>
        <taxon>Eurotiomycetes</taxon>
        <taxon>Chaetothyriomycetidae</taxon>
        <taxon>Chaetothyriales</taxon>
        <taxon>Herpotrichiellaceae</taxon>
        <taxon>Exophiala</taxon>
    </lineage>
</organism>
<dbReference type="Proteomes" id="UP001161757">
    <property type="component" value="Unassembled WGS sequence"/>
</dbReference>
<comment type="caution">
    <text evidence="2">The sequence shown here is derived from an EMBL/GenBank/DDBJ whole genome shotgun (WGS) entry which is preliminary data.</text>
</comment>
<dbReference type="EMBL" id="JAJGCB010000019">
    <property type="protein sequence ID" value="KAJ8988247.1"/>
    <property type="molecule type" value="Genomic_DNA"/>
</dbReference>
<feature type="compositionally biased region" description="Polar residues" evidence="1">
    <location>
        <begin position="1"/>
        <end position="15"/>
    </location>
</feature>
<evidence type="ECO:0000313" key="2">
    <source>
        <dbReference type="EMBL" id="KAJ8988247.1"/>
    </source>
</evidence>
<proteinExistence type="predicted"/>
<protein>
    <submittedName>
        <fullName evidence="2">Uncharacterized protein</fullName>
    </submittedName>
</protein>
<feature type="region of interest" description="Disordered" evidence="1">
    <location>
        <begin position="1"/>
        <end position="96"/>
    </location>
</feature>
<reference evidence="2" key="1">
    <citation type="submission" date="2023-01" db="EMBL/GenBank/DDBJ databases">
        <title>Exophiala dermititidis isolated from Cystic Fibrosis Patient.</title>
        <authorList>
            <person name="Kurbessoian T."/>
            <person name="Crocker A."/>
            <person name="Murante D."/>
            <person name="Hogan D.A."/>
            <person name="Stajich J.E."/>
        </authorList>
    </citation>
    <scope>NUCLEOTIDE SEQUENCE</scope>
    <source>
        <strain evidence="2">Ex8</strain>
    </source>
</reference>
<sequence length="266" mass="29069">MVSSRSNNGNTHPFGSSSSPLTSTMSLGQAGSFAHIEHAEAVSDSSTGTNTPTSRTSSSPIDIPMPRRSASIEAEAGSQPFSWDRPGNNEAVDFHVDDSIARRTRAEMHLAEAEAEADSESESADNWSTRANAGDDDDNDSGYNSSHEGTELWGHGGIWPVWSMELEPFASSWSYTSRRLPGSHRIRRRNERTSPPPPPPSPEPAAEGRREHYRVVPLVEADDTDGFEVPWIPLIGRIEDLLSWPVGSPRPARRGMIPVVAEEEEE</sequence>
<accession>A0AAN6IRV2</accession>
<dbReference type="AlphaFoldDB" id="A0AAN6IRV2"/>
<evidence type="ECO:0000256" key="1">
    <source>
        <dbReference type="SAM" id="MobiDB-lite"/>
    </source>
</evidence>
<feature type="compositionally biased region" description="Low complexity" evidence="1">
    <location>
        <begin position="45"/>
        <end position="59"/>
    </location>
</feature>
<feature type="compositionally biased region" description="Low complexity" evidence="1">
    <location>
        <begin position="16"/>
        <end position="27"/>
    </location>
</feature>
<feature type="region of interest" description="Disordered" evidence="1">
    <location>
        <begin position="183"/>
        <end position="210"/>
    </location>
</feature>
<feature type="compositionally biased region" description="Pro residues" evidence="1">
    <location>
        <begin position="194"/>
        <end position="203"/>
    </location>
</feature>